<keyword evidence="1" id="KW-0812">Transmembrane</keyword>
<dbReference type="RefSeq" id="XP_025557477.1">
    <property type="nucleotide sequence ID" value="XM_025701840.1"/>
</dbReference>
<organism evidence="2 3">
    <name type="scientific">Aspergillus vadensis (strain CBS 113365 / IMI 142717 / IBT 24658)</name>
    <dbReference type="NCBI Taxonomy" id="1448311"/>
    <lineage>
        <taxon>Eukaryota</taxon>
        <taxon>Fungi</taxon>
        <taxon>Dikarya</taxon>
        <taxon>Ascomycota</taxon>
        <taxon>Pezizomycotina</taxon>
        <taxon>Eurotiomycetes</taxon>
        <taxon>Eurotiomycetidae</taxon>
        <taxon>Eurotiales</taxon>
        <taxon>Aspergillaceae</taxon>
        <taxon>Aspergillus</taxon>
        <taxon>Aspergillus subgen. Circumdati</taxon>
    </lineage>
</organism>
<dbReference type="GeneID" id="37206432"/>
<reference evidence="2" key="1">
    <citation type="submission" date="2016-12" db="EMBL/GenBank/DDBJ databases">
        <title>The genomes of Aspergillus section Nigri reveals drivers in fungal speciation.</title>
        <authorList>
            <consortium name="DOE Joint Genome Institute"/>
            <person name="Vesth T.C."/>
            <person name="Nybo J."/>
            <person name="Theobald S."/>
            <person name="Brandl J."/>
            <person name="Frisvad J.C."/>
            <person name="Nielsen K.F."/>
            <person name="Lyhne E.K."/>
            <person name="Kogle M.E."/>
            <person name="Kuo A."/>
            <person name="Riley R."/>
            <person name="Clum A."/>
            <person name="Nolan M."/>
            <person name="Lipzen A."/>
            <person name="Salamov A."/>
            <person name="Henrissat B."/>
            <person name="Wiebenga A."/>
            <person name="De Vries R.P."/>
            <person name="Grigoriev I.V."/>
            <person name="Mortensen U.H."/>
            <person name="Andersen M.R."/>
            <person name="Baker S.E."/>
        </authorList>
    </citation>
    <scope>NUCLEOTIDE SEQUENCE [LARGE SCALE GENOMIC DNA]</scope>
    <source>
        <strain evidence="2">CBS 113365</strain>
    </source>
</reference>
<dbReference type="Proteomes" id="UP000248405">
    <property type="component" value="Unassembled WGS sequence"/>
</dbReference>
<name>A0A319BC69_ASPVC</name>
<evidence type="ECO:0000313" key="3">
    <source>
        <dbReference type="Proteomes" id="UP000248405"/>
    </source>
</evidence>
<accession>A0A319BC69</accession>
<sequence>MKWIRYLFVPLVLSIVYSSYHIWPLPLKAIRARLRIRYQQHAFKPLSPVALAETIPNRGRIRSDQISADILI</sequence>
<protein>
    <submittedName>
        <fullName evidence="2">Uncharacterized protein</fullName>
    </submittedName>
</protein>
<proteinExistence type="predicted"/>
<keyword evidence="1" id="KW-1133">Transmembrane helix</keyword>
<keyword evidence="3" id="KW-1185">Reference proteome</keyword>
<dbReference type="EMBL" id="KZ821650">
    <property type="protein sequence ID" value="PYH63683.1"/>
    <property type="molecule type" value="Genomic_DNA"/>
</dbReference>
<dbReference type="AlphaFoldDB" id="A0A319BC69"/>
<feature type="transmembrane region" description="Helical" evidence="1">
    <location>
        <begin position="6"/>
        <end position="27"/>
    </location>
</feature>
<evidence type="ECO:0000313" key="2">
    <source>
        <dbReference type="EMBL" id="PYH63683.1"/>
    </source>
</evidence>
<gene>
    <name evidence="2" type="ORF">BO88DRAFT_196730</name>
</gene>
<keyword evidence="1" id="KW-0472">Membrane</keyword>
<evidence type="ECO:0000256" key="1">
    <source>
        <dbReference type="SAM" id="Phobius"/>
    </source>
</evidence>